<feature type="compositionally biased region" description="Basic and acidic residues" evidence="2">
    <location>
        <begin position="325"/>
        <end position="341"/>
    </location>
</feature>
<name>A0A4P9XSB9_9FUNG</name>
<feature type="compositionally biased region" description="Basic and acidic residues" evidence="2">
    <location>
        <begin position="349"/>
        <end position="358"/>
    </location>
</feature>
<feature type="compositionally biased region" description="Pro residues" evidence="2">
    <location>
        <begin position="248"/>
        <end position="257"/>
    </location>
</feature>
<evidence type="ECO:0000259" key="3">
    <source>
        <dbReference type="PROSITE" id="PS50102"/>
    </source>
</evidence>
<dbReference type="STRING" id="78915.A0A4P9XSB9"/>
<dbReference type="InterPro" id="IPR000504">
    <property type="entry name" value="RRM_dom"/>
</dbReference>
<evidence type="ECO:0000256" key="2">
    <source>
        <dbReference type="SAM" id="MobiDB-lite"/>
    </source>
</evidence>
<dbReference type="EMBL" id="KZ992550">
    <property type="protein sequence ID" value="RKP09006.1"/>
    <property type="molecule type" value="Genomic_DNA"/>
</dbReference>
<dbReference type="PROSITE" id="PS50102">
    <property type="entry name" value="RRM"/>
    <property type="match status" value="1"/>
</dbReference>
<dbReference type="Proteomes" id="UP000271241">
    <property type="component" value="Unassembled WGS sequence"/>
</dbReference>
<keyword evidence="5" id="KW-1185">Reference proteome</keyword>
<proteinExistence type="predicted"/>
<protein>
    <recommendedName>
        <fullName evidence="3">RRM domain-containing protein</fullName>
    </recommendedName>
</protein>
<sequence length="358" mass="38913">MSARMPYGRAYLDPTVPATVCKVLGRTLYVGGVRASVTEAQLQERFSEYGGVAEIQINRVNDTALLTMGSHAEAYAAREAMRTEATLRNGMPIKVGWRCAFGPKSAFNFHLGISTIELSVLTPDDRHALTATPAGGFGPAVAVVGGAVVEEPGTAVYRNEAATLQYTAHAPLDRQPPVASLSLQTHATGPGWPPRMPLASPPPPPDFASLSDARNVKDAGHHSFYRGNSRGRGFHGHRAHGERRHSQHPPPPPPPPANLFNEQNISHAATPLYSPNNHTPSGPPPPHFHQQLQADRPPYAPPRYGPGARPPRRPRSRSPARSRSRSPDSRQRPRLNQDHGWPRQTADGRTVDEFGRDL</sequence>
<feature type="domain" description="RRM" evidence="3">
    <location>
        <begin position="26"/>
        <end position="100"/>
    </location>
</feature>
<evidence type="ECO:0000313" key="4">
    <source>
        <dbReference type="EMBL" id="RKP09006.1"/>
    </source>
</evidence>
<dbReference type="InterPro" id="IPR012677">
    <property type="entry name" value="Nucleotide-bd_a/b_plait_sf"/>
</dbReference>
<dbReference type="InterPro" id="IPR035979">
    <property type="entry name" value="RBD_domain_sf"/>
</dbReference>
<feature type="compositionally biased region" description="Basic residues" evidence="2">
    <location>
        <begin position="232"/>
        <end position="247"/>
    </location>
</feature>
<dbReference type="GO" id="GO:0003723">
    <property type="term" value="F:RNA binding"/>
    <property type="evidence" value="ECO:0007669"/>
    <property type="project" value="UniProtKB-UniRule"/>
</dbReference>
<dbReference type="CDD" id="cd00590">
    <property type="entry name" value="RRM_SF"/>
    <property type="match status" value="1"/>
</dbReference>
<dbReference type="Pfam" id="PF21380">
    <property type="entry name" value="Nrd1-Seb1_dom2"/>
    <property type="match status" value="1"/>
</dbReference>
<feature type="compositionally biased region" description="Basic residues" evidence="2">
    <location>
        <begin position="310"/>
        <end position="324"/>
    </location>
</feature>
<evidence type="ECO:0000313" key="5">
    <source>
        <dbReference type="Proteomes" id="UP000271241"/>
    </source>
</evidence>
<organism evidence="4 5">
    <name type="scientific">Thamnocephalis sphaerospora</name>
    <dbReference type="NCBI Taxonomy" id="78915"/>
    <lineage>
        <taxon>Eukaryota</taxon>
        <taxon>Fungi</taxon>
        <taxon>Fungi incertae sedis</taxon>
        <taxon>Zoopagomycota</taxon>
        <taxon>Zoopagomycotina</taxon>
        <taxon>Zoopagomycetes</taxon>
        <taxon>Zoopagales</taxon>
        <taxon>Sigmoideomycetaceae</taxon>
        <taxon>Thamnocephalis</taxon>
    </lineage>
</organism>
<dbReference type="Pfam" id="PF00076">
    <property type="entry name" value="RRM_1"/>
    <property type="match status" value="1"/>
</dbReference>
<accession>A0A4P9XSB9</accession>
<dbReference type="SMART" id="SM00360">
    <property type="entry name" value="RRM"/>
    <property type="match status" value="1"/>
</dbReference>
<dbReference type="AlphaFoldDB" id="A0A4P9XSB9"/>
<feature type="compositionally biased region" description="Pro residues" evidence="2">
    <location>
        <begin position="191"/>
        <end position="206"/>
    </location>
</feature>
<gene>
    <name evidence="4" type="ORF">THASP1DRAFT_29197</name>
</gene>
<dbReference type="Gene3D" id="3.30.70.330">
    <property type="match status" value="1"/>
</dbReference>
<dbReference type="InterPro" id="IPR048892">
    <property type="entry name" value="Nrd1_Seb1_dom2"/>
</dbReference>
<keyword evidence="1" id="KW-0694">RNA-binding</keyword>
<reference evidence="5" key="1">
    <citation type="journal article" date="2018" name="Nat. Microbiol.">
        <title>Leveraging single-cell genomics to expand the fungal tree of life.</title>
        <authorList>
            <person name="Ahrendt S.R."/>
            <person name="Quandt C.A."/>
            <person name="Ciobanu D."/>
            <person name="Clum A."/>
            <person name="Salamov A."/>
            <person name="Andreopoulos B."/>
            <person name="Cheng J.F."/>
            <person name="Woyke T."/>
            <person name="Pelin A."/>
            <person name="Henrissat B."/>
            <person name="Reynolds N.K."/>
            <person name="Benny G.L."/>
            <person name="Smith M.E."/>
            <person name="James T.Y."/>
            <person name="Grigoriev I.V."/>
        </authorList>
    </citation>
    <scope>NUCLEOTIDE SEQUENCE [LARGE SCALE GENOMIC DNA]</scope>
    <source>
        <strain evidence="5">RSA 1356</strain>
    </source>
</reference>
<dbReference type="OrthoDB" id="79367at2759"/>
<evidence type="ECO:0000256" key="1">
    <source>
        <dbReference type="PROSITE-ProRule" id="PRU00176"/>
    </source>
</evidence>
<feature type="region of interest" description="Disordered" evidence="2">
    <location>
        <begin position="183"/>
        <end position="358"/>
    </location>
</feature>
<dbReference type="SUPFAM" id="SSF54928">
    <property type="entry name" value="RNA-binding domain, RBD"/>
    <property type="match status" value="1"/>
</dbReference>